<keyword evidence="10" id="KW-1185">Reference proteome</keyword>
<comment type="caution">
    <text evidence="9">The sequence shown here is derived from an EMBL/GenBank/DDBJ whole genome shotgun (WGS) entry which is preliminary data.</text>
</comment>
<evidence type="ECO:0000256" key="7">
    <source>
        <dbReference type="ARBA" id="ARBA00023136"/>
    </source>
</evidence>
<evidence type="ECO:0000256" key="2">
    <source>
        <dbReference type="ARBA" id="ARBA00006228"/>
    </source>
</evidence>
<keyword evidence="5 8" id="KW-0812">Transmembrane</keyword>
<evidence type="ECO:0000256" key="6">
    <source>
        <dbReference type="ARBA" id="ARBA00022989"/>
    </source>
</evidence>
<gene>
    <name evidence="9" type="ORF">H8716_14550</name>
</gene>
<keyword evidence="3" id="KW-0813">Transport</keyword>
<dbReference type="Proteomes" id="UP000657421">
    <property type="component" value="Unassembled WGS sequence"/>
</dbReference>
<dbReference type="PIRSF" id="PIRSF019239">
    <property type="entry name" value="MrpE"/>
    <property type="match status" value="1"/>
</dbReference>
<sequence>MLLLFFLVWIIFNGAITTEILIFGIVVAFLMFGFVCKFMDYSWQKESLLIRRSGYFLLYLGNLLIEIVRANVAVCHFVLSGTNEVEPIMVSFRTTLKSNLAKVILTNSITLTPGTITVSLHGDEVIVHCLDRSLAYGMEESSFVKMLEHMERIGETHGNHE</sequence>
<dbReference type="PANTHER" id="PTHR34584">
    <property type="entry name" value="NA(+)/H(+) ANTIPORTER SUBUNIT E1"/>
    <property type="match status" value="1"/>
</dbReference>
<evidence type="ECO:0000313" key="9">
    <source>
        <dbReference type="EMBL" id="MBC8574278.1"/>
    </source>
</evidence>
<dbReference type="RefSeq" id="WP_249309770.1">
    <property type="nucleotide sequence ID" value="NZ_JACRSZ010000018.1"/>
</dbReference>
<dbReference type="Pfam" id="PF01899">
    <property type="entry name" value="MNHE"/>
    <property type="match status" value="1"/>
</dbReference>
<dbReference type="InterPro" id="IPR002758">
    <property type="entry name" value="Cation_antiport_E"/>
</dbReference>
<evidence type="ECO:0000256" key="8">
    <source>
        <dbReference type="SAM" id="Phobius"/>
    </source>
</evidence>
<keyword evidence="3" id="KW-0050">Antiport</keyword>
<evidence type="ECO:0000256" key="1">
    <source>
        <dbReference type="ARBA" id="ARBA00004651"/>
    </source>
</evidence>
<keyword evidence="6 8" id="KW-1133">Transmembrane helix</keyword>
<dbReference type="PANTHER" id="PTHR34584:SF1">
    <property type="entry name" value="NA(+)_H(+) ANTIPORTER SUBUNIT E1"/>
    <property type="match status" value="1"/>
</dbReference>
<protein>
    <submittedName>
        <fullName evidence="9">Na+/H+ antiporter subunit E</fullName>
    </submittedName>
</protein>
<feature type="transmembrane region" description="Helical" evidence="8">
    <location>
        <begin position="6"/>
        <end position="35"/>
    </location>
</feature>
<evidence type="ECO:0000256" key="4">
    <source>
        <dbReference type="ARBA" id="ARBA00022475"/>
    </source>
</evidence>
<keyword evidence="4" id="KW-1003">Cell membrane</keyword>
<evidence type="ECO:0000256" key="3">
    <source>
        <dbReference type="ARBA" id="ARBA00022449"/>
    </source>
</evidence>
<evidence type="ECO:0000256" key="5">
    <source>
        <dbReference type="ARBA" id="ARBA00022692"/>
    </source>
</evidence>
<keyword evidence="7 8" id="KW-0472">Membrane</keyword>
<organism evidence="9 10">
    <name type="scientific">Jingyaoa shaoxingensis</name>
    <dbReference type="NCBI Taxonomy" id="2763671"/>
    <lineage>
        <taxon>Bacteria</taxon>
        <taxon>Bacillati</taxon>
        <taxon>Bacillota</taxon>
        <taxon>Clostridia</taxon>
        <taxon>Lachnospirales</taxon>
        <taxon>Lachnospiraceae</taxon>
        <taxon>Jingyaoa</taxon>
    </lineage>
</organism>
<name>A0ABR7NCZ6_9FIRM</name>
<comment type="subcellular location">
    <subcellularLocation>
        <location evidence="1">Cell membrane</location>
        <topology evidence="1">Multi-pass membrane protein</topology>
    </subcellularLocation>
</comment>
<evidence type="ECO:0000313" key="10">
    <source>
        <dbReference type="Proteomes" id="UP000657421"/>
    </source>
</evidence>
<comment type="similarity">
    <text evidence="2">Belongs to the CPA3 antiporters (TC 2.A.63) subunit E family.</text>
</comment>
<proteinExistence type="inferred from homology"/>
<accession>A0ABR7NCZ6</accession>
<dbReference type="EMBL" id="JACRSZ010000018">
    <property type="protein sequence ID" value="MBC8574278.1"/>
    <property type="molecule type" value="Genomic_DNA"/>
</dbReference>
<reference evidence="9 10" key="1">
    <citation type="submission" date="2020-08" db="EMBL/GenBank/DDBJ databases">
        <title>Genome public.</title>
        <authorList>
            <person name="Liu C."/>
            <person name="Sun Q."/>
        </authorList>
    </citation>
    <scope>NUCLEOTIDE SEQUENCE [LARGE SCALE GENOMIC DNA]</scope>
    <source>
        <strain evidence="9 10">NSJ-46</strain>
    </source>
</reference>